<reference evidence="2" key="2">
    <citation type="submission" date="2015-01" db="EMBL/GenBank/DDBJ databases">
        <title>Evolutionary Origins and Diversification of the Mycorrhizal Mutualists.</title>
        <authorList>
            <consortium name="DOE Joint Genome Institute"/>
            <consortium name="Mycorrhizal Genomics Consortium"/>
            <person name="Kohler A."/>
            <person name="Kuo A."/>
            <person name="Nagy L.G."/>
            <person name="Floudas D."/>
            <person name="Copeland A."/>
            <person name="Barry K.W."/>
            <person name="Cichocki N."/>
            <person name="Veneault-Fourrey C."/>
            <person name="LaButti K."/>
            <person name="Lindquist E.A."/>
            <person name="Lipzen A."/>
            <person name="Lundell T."/>
            <person name="Morin E."/>
            <person name="Murat C."/>
            <person name="Riley R."/>
            <person name="Ohm R."/>
            <person name="Sun H."/>
            <person name="Tunlid A."/>
            <person name="Henrissat B."/>
            <person name="Grigoriev I.V."/>
            <person name="Hibbett D.S."/>
            <person name="Martin F."/>
        </authorList>
    </citation>
    <scope>NUCLEOTIDE SEQUENCE [LARGE SCALE GENOMIC DNA]</scope>
    <source>
        <strain evidence="2">F 1598</strain>
    </source>
</reference>
<proteinExistence type="predicted"/>
<dbReference type="OrthoDB" id="543156at2759"/>
<sequence length="276" mass="31175">MVQPIKVLIPAYRDFDPTEIAVPWKLLKEWGQATIPNGMVEVTFTTIDGQPAECDSLVLRGPIFGFFGASREATKAYEEMMKSEEFLHPLRWEDTDFDAYDGVWLGGGHAKGVREYLESKVLQRKLANFMPKTDASSEDPKVLAAICHGPVLLSRTADEAGKSVLVGRKTSCLPYHMERDAYYLTRFHLGDYYRTYPTFVQHEVESSGAQEVSVGPETIMDRLLGKVKVPFTVQDGDNNYISARWPGDAWALAKLFIMRLEDAKRCRVHKDDDSKS</sequence>
<evidence type="ECO:0000313" key="2">
    <source>
        <dbReference type="Proteomes" id="UP000054166"/>
    </source>
</evidence>
<gene>
    <name evidence="1" type="ORF">PILCRDRAFT_695076</name>
</gene>
<dbReference type="InterPro" id="IPR032633">
    <property type="entry name" value="ThiJ-like"/>
</dbReference>
<dbReference type="InParanoid" id="A0A0C3ALR6"/>
<dbReference type="SUPFAM" id="SSF52317">
    <property type="entry name" value="Class I glutamine amidotransferase-like"/>
    <property type="match status" value="1"/>
</dbReference>
<organism evidence="1 2">
    <name type="scientific">Piloderma croceum (strain F 1598)</name>
    <dbReference type="NCBI Taxonomy" id="765440"/>
    <lineage>
        <taxon>Eukaryota</taxon>
        <taxon>Fungi</taxon>
        <taxon>Dikarya</taxon>
        <taxon>Basidiomycota</taxon>
        <taxon>Agaricomycotina</taxon>
        <taxon>Agaricomycetes</taxon>
        <taxon>Agaricomycetidae</taxon>
        <taxon>Atheliales</taxon>
        <taxon>Atheliaceae</taxon>
        <taxon>Piloderma</taxon>
    </lineage>
</organism>
<reference evidence="1 2" key="1">
    <citation type="submission" date="2014-04" db="EMBL/GenBank/DDBJ databases">
        <authorList>
            <consortium name="DOE Joint Genome Institute"/>
            <person name="Kuo A."/>
            <person name="Tarkka M."/>
            <person name="Buscot F."/>
            <person name="Kohler A."/>
            <person name="Nagy L.G."/>
            <person name="Floudas D."/>
            <person name="Copeland A."/>
            <person name="Barry K.W."/>
            <person name="Cichocki N."/>
            <person name="Veneault-Fourrey C."/>
            <person name="LaButti K."/>
            <person name="Lindquist E.A."/>
            <person name="Lipzen A."/>
            <person name="Lundell T."/>
            <person name="Morin E."/>
            <person name="Murat C."/>
            <person name="Sun H."/>
            <person name="Tunlid A."/>
            <person name="Henrissat B."/>
            <person name="Grigoriev I.V."/>
            <person name="Hibbett D.S."/>
            <person name="Martin F."/>
            <person name="Nordberg H.P."/>
            <person name="Cantor M.N."/>
            <person name="Hua S.X."/>
        </authorList>
    </citation>
    <scope>NUCLEOTIDE SEQUENCE [LARGE SCALE GENOMIC DNA]</scope>
    <source>
        <strain evidence="1 2">F 1598</strain>
    </source>
</reference>
<protein>
    <recommendedName>
        <fullName evidence="3">DJ-1/PfpI domain-containing protein</fullName>
    </recommendedName>
</protein>
<dbReference type="HOGENOM" id="CLU_072623_1_0_1"/>
<dbReference type="PANTHER" id="PTHR43068:SF1">
    <property type="entry name" value="SLR1854 PROTEIN"/>
    <property type="match status" value="1"/>
</dbReference>
<accession>A0A0C3ALR6</accession>
<evidence type="ECO:0000313" key="1">
    <source>
        <dbReference type="EMBL" id="KIM74838.1"/>
    </source>
</evidence>
<dbReference type="Pfam" id="PF17124">
    <property type="entry name" value="ThiJ_like"/>
    <property type="match status" value="1"/>
</dbReference>
<dbReference type="InterPro" id="IPR029062">
    <property type="entry name" value="Class_I_gatase-like"/>
</dbReference>
<keyword evidence="2" id="KW-1185">Reference proteome</keyword>
<name>A0A0C3ALR6_PILCF</name>
<dbReference type="Proteomes" id="UP000054166">
    <property type="component" value="Unassembled WGS sequence"/>
</dbReference>
<dbReference type="Gene3D" id="3.40.50.880">
    <property type="match status" value="1"/>
</dbReference>
<dbReference type="EMBL" id="KN833055">
    <property type="protein sequence ID" value="KIM74838.1"/>
    <property type="molecule type" value="Genomic_DNA"/>
</dbReference>
<dbReference type="AlphaFoldDB" id="A0A0C3ALR6"/>
<evidence type="ECO:0008006" key="3">
    <source>
        <dbReference type="Google" id="ProtNLM"/>
    </source>
</evidence>
<dbReference type="STRING" id="765440.A0A0C3ALR6"/>
<dbReference type="PANTHER" id="PTHR43068">
    <property type="entry name" value="SLR1854 PROTEIN"/>
    <property type="match status" value="1"/>
</dbReference>